<keyword evidence="2" id="KW-0645">Protease</keyword>
<evidence type="ECO:0000313" key="2">
    <source>
        <dbReference type="EMBL" id="MDQ0166261.1"/>
    </source>
</evidence>
<evidence type="ECO:0000256" key="1">
    <source>
        <dbReference type="ARBA" id="ARBA00007068"/>
    </source>
</evidence>
<gene>
    <name evidence="2" type="ORF">J2S11_002162</name>
</gene>
<keyword evidence="2" id="KW-0378">Hydrolase</keyword>
<evidence type="ECO:0000313" key="3">
    <source>
        <dbReference type="Proteomes" id="UP001235840"/>
    </source>
</evidence>
<dbReference type="Pfam" id="PF03576">
    <property type="entry name" value="Peptidase_S58"/>
    <property type="match status" value="1"/>
</dbReference>
<dbReference type="PANTHER" id="PTHR36512:SF3">
    <property type="entry name" value="BLR5678 PROTEIN"/>
    <property type="match status" value="1"/>
</dbReference>
<keyword evidence="2" id="KW-0031">Aminopeptidase</keyword>
<organism evidence="2 3">
    <name type="scientific">Caldalkalibacillus horti</name>
    <dbReference type="NCBI Taxonomy" id="77523"/>
    <lineage>
        <taxon>Bacteria</taxon>
        <taxon>Bacillati</taxon>
        <taxon>Bacillota</taxon>
        <taxon>Bacilli</taxon>
        <taxon>Bacillales</taxon>
        <taxon>Bacillaceae</taxon>
        <taxon>Caldalkalibacillus</taxon>
    </lineage>
</organism>
<dbReference type="RefSeq" id="WP_307394314.1">
    <property type="nucleotide sequence ID" value="NZ_BAAADK010000048.1"/>
</dbReference>
<dbReference type="EMBL" id="JAUSTY010000007">
    <property type="protein sequence ID" value="MDQ0166261.1"/>
    <property type="molecule type" value="Genomic_DNA"/>
</dbReference>
<proteinExistence type="inferred from homology"/>
<comment type="similarity">
    <text evidence="1">Belongs to the peptidase S58 family.</text>
</comment>
<dbReference type="CDD" id="cd02253">
    <property type="entry name" value="DmpA"/>
    <property type="match status" value="1"/>
</dbReference>
<reference evidence="2 3" key="1">
    <citation type="submission" date="2023-07" db="EMBL/GenBank/DDBJ databases">
        <title>Genomic Encyclopedia of Type Strains, Phase IV (KMG-IV): sequencing the most valuable type-strain genomes for metagenomic binning, comparative biology and taxonomic classification.</title>
        <authorList>
            <person name="Goeker M."/>
        </authorList>
    </citation>
    <scope>NUCLEOTIDE SEQUENCE [LARGE SCALE GENOMIC DNA]</scope>
    <source>
        <strain evidence="2 3">DSM 12751</strain>
    </source>
</reference>
<accession>A0ABT9VZ44</accession>
<comment type="caution">
    <text evidence="2">The sequence shown here is derived from an EMBL/GenBank/DDBJ whole genome shotgun (WGS) entry which is preliminary data.</text>
</comment>
<dbReference type="SUPFAM" id="SSF56266">
    <property type="entry name" value="DmpA/ArgJ-like"/>
    <property type="match status" value="1"/>
</dbReference>
<dbReference type="EC" id="3.4.11.19" evidence="2"/>
<dbReference type="PANTHER" id="PTHR36512">
    <property type="entry name" value="D-AMINOPEPTIDASE"/>
    <property type="match status" value="1"/>
</dbReference>
<sequence>MNKRAKARSLGIKVGRLPTGEKNCITDVADVRVGHVTIDSPIKPNAQLEGDSNEEAQEEYACTGVTAILPHGGSLFREKVVAASYVLNGFGKTTGLVQVDELGQIESPIMLTNTLSVPAVTHGALQHMLQENPEIGDTTSTINMVTAECNDGYLNSIRNLYVTPEHALEAIRQASTDQVPEGAVGAGKGMVCFGYKGGIGSSSRIIKDDSSDSDSTYTLGSLVLSNFGKREEFQLERYLSKVEQLEGQRTIRVDQEKVQANTRGVTVETKEATMEATTADLGKEVPDGSIIIVLATDAPLSDRQLKRVAKRCGIGLGRTGSHFSHGSGDIVVAFSTANKISHFNEQELEQKKYIRENHPLMNLLFTAAAEATEEAIVNSLTQAQTTSGRKQRVVEALNFDIGRR</sequence>
<dbReference type="Proteomes" id="UP001235840">
    <property type="component" value="Unassembled WGS sequence"/>
</dbReference>
<protein>
    <submittedName>
        <fullName evidence="2">D-aminopeptidase</fullName>
        <ecNumber evidence="2">3.4.11.19</ecNumber>
    </submittedName>
</protein>
<dbReference type="InterPro" id="IPR005321">
    <property type="entry name" value="Peptidase_S58_DmpA"/>
</dbReference>
<dbReference type="GO" id="GO:0004177">
    <property type="term" value="F:aminopeptidase activity"/>
    <property type="evidence" value="ECO:0007669"/>
    <property type="project" value="UniProtKB-KW"/>
</dbReference>
<keyword evidence="3" id="KW-1185">Reference proteome</keyword>
<dbReference type="Gene3D" id="3.60.70.12">
    <property type="entry name" value="L-amino peptidase D-ALA esterase/amidase"/>
    <property type="match status" value="1"/>
</dbReference>
<dbReference type="InterPro" id="IPR016117">
    <property type="entry name" value="ArgJ-like_dom_sf"/>
</dbReference>
<name>A0ABT9VZ44_9BACI</name>